<dbReference type="FunFam" id="2.20.100.10:FF:000001">
    <property type="entry name" value="semaphorin-5A isoform X1"/>
    <property type="match status" value="8"/>
</dbReference>
<dbReference type="PRINTS" id="PR01705">
    <property type="entry name" value="TSP1REPEAT"/>
</dbReference>
<reference evidence="4" key="1">
    <citation type="submission" date="2021-02" db="EMBL/GenBank/DDBJ databases">
        <authorList>
            <person name="Nowell W R."/>
        </authorList>
    </citation>
    <scope>NUCLEOTIDE SEQUENCE</scope>
</reference>
<keyword evidence="3" id="KW-0732">Signal</keyword>
<name>A0A819EM07_9BILA</name>
<dbReference type="Proteomes" id="UP000663881">
    <property type="component" value="Unassembled WGS sequence"/>
</dbReference>
<protein>
    <submittedName>
        <fullName evidence="4">Uncharacterized protein</fullName>
    </submittedName>
</protein>
<dbReference type="Pfam" id="PF00090">
    <property type="entry name" value="TSP_1"/>
    <property type="match status" value="27"/>
</dbReference>
<dbReference type="FunFam" id="2.20.100.10:FF:000002">
    <property type="entry name" value="Unc-5 netrin receptor C"/>
    <property type="match status" value="1"/>
</dbReference>
<evidence type="ECO:0000256" key="2">
    <source>
        <dbReference type="ARBA" id="ARBA00023157"/>
    </source>
</evidence>
<keyword evidence="1" id="KW-0677">Repeat</keyword>
<sequence length="1876" mass="197140">MKSSVSLLLLLMIFSIDVVHCQDCSVTSWSTWACSVTCGNGTFARSRDCITNFTVTCNTCPELPANTSHQVQTMDCIRDPCPYCTWTNYTVYPCSASCGTGFQLQTRQCLTPSGQACGTCVGSDVVSAACADLPACPDSCPLYSHLERNYTDCGVTCQNRTGTLSCSVQSVGCVCDSGYFRETAGGSCIRECDCGCIDSSSIYRRLNEVWNGTCATYSCTTGGVINQIGTICNTSVLPTPVNGGWSAWVDSSPTVCSATCGNGSRPQFRTCTNPTPEFGGLYCNGSGVQLIICSTNITCPGSDTWGSWSTWSGCSVTCGNGTQTSYRNCTSASSSGSGTASCNGSSINTTTCYRGSCPIDGAWTNFSSYSPCSGICSLGLQASRRTCVNETAGGMTCSGYGLQFVNCSGYNDSYECDVTGYWSNWTNVSSCSASCGIGYQYQTRQCLGVGYGCVGEAINVTTCNTSISCPVDGNWTTWSTWSSCPATCGTATIYRTRNCTGAANGGVCLGSTVDTLLCDTNVTCNSNPYNATNGGYTAWSNWSSCSSTCGTGVQVQTRSCTNPLPRYGGSYCVGSPINVMSCNSTQPCPVNGNWTTWSSFSSCSGTCGNSTMSRVRLCANPPPINGGQECNGAAVDIESCATGIPCPVDGVWGNWTLTTSCVGTCGNGTEIYTRVCTQPIGGGLMCTGPTQLIETCDLDRPCPVDGGWSDWSNFTACSVTCGIGVYSRVRDCDNPVPSYGGDLCVGPPLETAYCFPNVSCPINGGWTTWTNWTSCSLTCSGGIQTRTRNCTNPTPANNGIPCIGSNYQYETCNDDIPCVIITSANPVNGTWSDWASWGSCASSCGNGTQTRYRNCTGQSNGGYPCIGGAISYQACSTNITCPIDGGWSNYTNYGPCSATCGNGSQTRTRDCNSPIPQYGGAQCVGDSKQAQLCSSNVPCPIDGGWSNWTRSACSATCGVGYRLRQRNCSNPTPQFGGINCIGSGVDTVLCNVSNVTCPVMGTWSSWVNVTNCSASCSYGIIIRNRTCLPAGSANCVGDSVQVDSCDSGVGCTTPASWDSVTGNWSQWSDWTPCSASCGNGTQYQTRACNNSMPSSGGSLCVGDSLRTQTCNSNVTCPINGNWSDWGSFSQCSTTCGPGIQTRTRYCNNTNNFNELCIGQALDVENCNQNTTCPAAGVWAGWTDWSVCSGSCGYGLQVRTRNCTVTTGGEQCPESPLQSQECNTNITCPVDGGWGSWTNWTSCSSTSCNAGTSYRFRNCDTPSPSNGGQLCAGNAIDTLICYGLSTCPIDGGWTTWTSWSSCSSTCVGGHQYRYRNCSNPAPSNGGLSCVGSSTEIDGACGNTTCGSSPTASIGVWQSWNSWSGCAATCGLGISRRARICNTTGLPCVGSYYEIQSCNTSINCPVDGVWSGWGNYSDCTASCGNGIQTRTRICTGQSDGGQPCFGSATQTISCATNVTCPVDGQWTTWSSQSPCSATCGAGVTVRTRTCAQIIPTFGGVSCPGTSLLYESCTAAQNCSIDGQWGSWNAWSACSATCGKSSTKYTTRACNSPAPLYGGNGCVGVAFNVTNCPELPDCSLCPMNQVFINSTTATCPSLCSDPTSTTWCTSQTPGCLCRSPYAWNSATNSCVLWCDCGCYGLNNTKHALGTVWQEHSCRTYQCMMPNNTADTTPQAMLISSNCTNCSYFGWSTWSSCSTTCGQGTQSRNRSCLYLNSNVPCGTCAGNNTQTQICQQSSCEVCEFGPYIPATTCTQTCGNGTQLLNRTCYNVAAVNSSVPISCSNPNTCGTNTTIGGSCNTNVCLTCTWSSWVNGACSVTCGTGVYVRQRLCQDQFLRSCLACNTTANSTTNGTRPCFYPNCTGSRRRRGVIDWLTSWFDD</sequence>
<dbReference type="PANTHER" id="PTHR22906:SF21">
    <property type="entry name" value="SEMA DOMAIN-CONTAINING PROTEIN"/>
    <property type="match status" value="1"/>
</dbReference>
<accession>A0A819EM07</accession>
<evidence type="ECO:0000313" key="5">
    <source>
        <dbReference type="Proteomes" id="UP000663881"/>
    </source>
</evidence>
<evidence type="ECO:0000256" key="3">
    <source>
        <dbReference type="SAM" id="SignalP"/>
    </source>
</evidence>
<dbReference type="PROSITE" id="PS50092">
    <property type="entry name" value="TSP1"/>
    <property type="match status" value="26"/>
</dbReference>
<feature type="chain" id="PRO_5032627446" evidence="3">
    <location>
        <begin position="22"/>
        <end position="1876"/>
    </location>
</feature>
<dbReference type="EMBL" id="CAJOAY010001502">
    <property type="protein sequence ID" value="CAF3851428.1"/>
    <property type="molecule type" value="Genomic_DNA"/>
</dbReference>
<gene>
    <name evidence="4" type="ORF">OKA104_LOCUS21518</name>
</gene>
<dbReference type="FunFam" id="2.20.100.10:FF:000007">
    <property type="entry name" value="Thrombospondin 1"/>
    <property type="match status" value="3"/>
</dbReference>
<dbReference type="InterPro" id="IPR036383">
    <property type="entry name" value="TSP1_rpt_sf"/>
</dbReference>
<dbReference type="SMART" id="SM00209">
    <property type="entry name" value="TSP1"/>
    <property type="match status" value="28"/>
</dbReference>
<organism evidence="4 5">
    <name type="scientific">Adineta steineri</name>
    <dbReference type="NCBI Taxonomy" id="433720"/>
    <lineage>
        <taxon>Eukaryota</taxon>
        <taxon>Metazoa</taxon>
        <taxon>Spiralia</taxon>
        <taxon>Gnathifera</taxon>
        <taxon>Rotifera</taxon>
        <taxon>Eurotatoria</taxon>
        <taxon>Bdelloidea</taxon>
        <taxon>Adinetida</taxon>
        <taxon>Adinetidae</taxon>
        <taxon>Adineta</taxon>
    </lineage>
</organism>
<dbReference type="Gene3D" id="2.20.100.10">
    <property type="entry name" value="Thrombospondin type-1 (TSP1) repeat"/>
    <property type="match status" value="25"/>
</dbReference>
<comment type="caution">
    <text evidence="4">The sequence shown here is derived from an EMBL/GenBank/DDBJ whole genome shotgun (WGS) entry which is preliminary data.</text>
</comment>
<keyword evidence="2" id="KW-1015">Disulfide bond</keyword>
<dbReference type="PANTHER" id="PTHR22906">
    <property type="entry name" value="PROPERDIN"/>
    <property type="match status" value="1"/>
</dbReference>
<evidence type="ECO:0000313" key="4">
    <source>
        <dbReference type="EMBL" id="CAF3851428.1"/>
    </source>
</evidence>
<dbReference type="InterPro" id="IPR052065">
    <property type="entry name" value="Compl_asym_regulator"/>
</dbReference>
<evidence type="ECO:0000256" key="1">
    <source>
        <dbReference type="ARBA" id="ARBA00022737"/>
    </source>
</evidence>
<proteinExistence type="predicted"/>
<feature type="signal peptide" evidence="3">
    <location>
        <begin position="1"/>
        <end position="21"/>
    </location>
</feature>
<dbReference type="CDD" id="cd19941">
    <property type="entry name" value="TIL"/>
    <property type="match status" value="1"/>
</dbReference>
<dbReference type="SUPFAM" id="SSF82895">
    <property type="entry name" value="TSP-1 type 1 repeat"/>
    <property type="match status" value="24"/>
</dbReference>
<dbReference type="InterPro" id="IPR000884">
    <property type="entry name" value="TSP1_rpt"/>
</dbReference>